<dbReference type="Pfam" id="PF00682">
    <property type="entry name" value="HMGL-like"/>
    <property type="match status" value="1"/>
</dbReference>
<evidence type="ECO:0000313" key="13">
    <source>
        <dbReference type="Proteomes" id="UP001196843"/>
    </source>
</evidence>
<feature type="binding site" evidence="10">
    <location>
        <position position="255"/>
    </location>
    <ligand>
        <name>Mg(2+)</name>
        <dbReference type="ChEBI" id="CHEBI:18420"/>
    </ligand>
</feature>
<evidence type="ECO:0000256" key="2">
    <source>
        <dbReference type="ARBA" id="ARBA00004689"/>
    </source>
</evidence>
<feature type="domain" description="Pyruvate carboxyltransferase" evidence="11">
    <location>
        <begin position="40"/>
        <end position="314"/>
    </location>
</feature>
<dbReference type="InterPro" id="IPR005668">
    <property type="entry name" value="IPM_Synthase"/>
</dbReference>
<dbReference type="SUPFAM" id="SSF51569">
    <property type="entry name" value="Aldolase"/>
    <property type="match status" value="1"/>
</dbReference>
<evidence type="ECO:0000256" key="10">
    <source>
        <dbReference type="HAMAP-Rule" id="MF_00572"/>
    </source>
</evidence>
<keyword evidence="10" id="KW-0963">Cytoplasm</keyword>
<dbReference type="InterPro" id="IPR013785">
    <property type="entry name" value="Aldolase_TIM"/>
</dbReference>
<comment type="similarity">
    <text evidence="3 10">Belongs to the alpha-IPM synthase/homocitrate synthase family. LeuA type 2 subfamily.</text>
</comment>
<reference evidence="12 13" key="1">
    <citation type="journal article" date="2021" name="MBio">
        <title>Poor Competitiveness of Bradyrhizobium in Pigeon Pea Root Colonization in Indian Soils.</title>
        <authorList>
            <person name="Chalasani D."/>
            <person name="Basu A."/>
            <person name="Pullabhotla S.V.S.R.N."/>
            <person name="Jorrin B."/>
            <person name="Neal A.L."/>
            <person name="Poole P.S."/>
            <person name="Podile A.R."/>
            <person name="Tkacz A."/>
        </authorList>
    </citation>
    <scope>NUCLEOTIDE SEQUENCE [LARGE SCALE GENOMIC DNA]</scope>
    <source>
        <strain evidence="12 13">HU14</strain>
    </source>
</reference>
<keyword evidence="7 10" id="KW-0808">Transferase</keyword>
<dbReference type="RefSeq" id="WP_220301445.1">
    <property type="nucleotide sequence ID" value="NZ_JAEUAW010000010.1"/>
</dbReference>
<evidence type="ECO:0000256" key="7">
    <source>
        <dbReference type="ARBA" id="ARBA00022679"/>
    </source>
</evidence>
<proteinExistence type="inferred from homology"/>
<keyword evidence="12" id="KW-0012">Acyltransferase</keyword>
<dbReference type="Pfam" id="PF22615">
    <property type="entry name" value="IPMS_D2"/>
    <property type="match status" value="1"/>
</dbReference>
<dbReference type="PROSITE" id="PS00816">
    <property type="entry name" value="AIPM_HOMOCIT_SYNTH_2"/>
    <property type="match status" value="1"/>
</dbReference>
<feature type="region of interest" description="Regulatory domain" evidence="10">
    <location>
        <begin position="456"/>
        <end position="586"/>
    </location>
</feature>
<dbReference type="SUPFAM" id="SSF89000">
    <property type="entry name" value="post-HMGL domain-like"/>
    <property type="match status" value="1"/>
</dbReference>
<evidence type="ECO:0000313" key="12">
    <source>
        <dbReference type="EMBL" id="MBW9094728.1"/>
    </source>
</evidence>
<comment type="catalytic activity">
    <reaction evidence="1 10">
        <text>3-methyl-2-oxobutanoate + acetyl-CoA + H2O = (2S)-2-isopropylmalate + CoA + H(+)</text>
        <dbReference type="Rhea" id="RHEA:21524"/>
        <dbReference type="ChEBI" id="CHEBI:1178"/>
        <dbReference type="ChEBI" id="CHEBI:11851"/>
        <dbReference type="ChEBI" id="CHEBI:15377"/>
        <dbReference type="ChEBI" id="CHEBI:15378"/>
        <dbReference type="ChEBI" id="CHEBI:57287"/>
        <dbReference type="ChEBI" id="CHEBI:57288"/>
        <dbReference type="EC" id="2.3.3.13"/>
    </reaction>
</comment>
<evidence type="ECO:0000256" key="3">
    <source>
        <dbReference type="ARBA" id="ARBA00009767"/>
    </source>
</evidence>
<keyword evidence="9 10" id="KW-0100">Branched-chain amino acid biosynthesis</keyword>
<evidence type="ECO:0000256" key="8">
    <source>
        <dbReference type="ARBA" id="ARBA00022723"/>
    </source>
</evidence>
<dbReference type="Gene3D" id="3.20.20.70">
    <property type="entry name" value="Aldolase class I"/>
    <property type="match status" value="1"/>
</dbReference>
<evidence type="ECO:0000256" key="1">
    <source>
        <dbReference type="ARBA" id="ARBA00000064"/>
    </source>
</evidence>
<comment type="subunit">
    <text evidence="10">Homodimer.</text>
</comment>
<feature type="binding site" evidence="10">
    <location>
        <position position="49"/>
    </location>
    <ligand>
        <name>Mg(2+)</name>
        <dbReference type="ChEBI" id="CHEBI:18420"/>
    </ligand>
</feature>
<evidence type="ECO:0000259" key="11">
    <source>
        <dbReference type="PROSITE" id="PS50991"/>
    </source>
</evidence>
<comment type="caution">
    <text evidence="12">The sequence shown here is derived from an EMBL/GenBank/DDBJ whole genome shotgun (WGS) entry which is preliminary data.</text>
</comment>
<dbReference type="InterPro" id="IPR036230">
    <property type="entry name" value="LeuA_allosteric_dom_sf"/>
</dbReference>
<dbReference type="InterPro" id="IPR054692">
    <property type="entry name" value="LeuA-like_post-cat"/>
</dbReference>
<dbReference type="NCBIfam" id="TIGR00970">
    <property type="entry name" value="leuA_yeast"/>
    <property type="match status" value="1"/>
</dbReference>
<name>A0ABS7HPD8_9MICO</name>
<dbReference type="Gene3D" id="3.30.160.270">
    <property type="match status" value="1"/>
</dbReference>
<evidence type="ECO:0000256" key="4">
    <source>
        <dbReference type="ARBA" id="ARBA00012973"/>
    </source>
</evidence>
<dbReference type="EMBL" id="JAEUAW010000010">
    <property type="protein sequence ID" value="MBW9094728.1"/>
    <property type="molecule type" value="Genomic_DNA"/>
</dbReference>
<dbReference type="CDD" id="cd07942">
    <property type="entry name" value="DRE_TIM_LeuA"/>
    <property type="match status" value="1"/>
</dbReference>
<accession>A0ABS7HPD8</accession>
<dbReference type="InterPro" id="IPR000891">
    <property type="entry name" value="PYR_CT"/>
</dbReference>
<dbReference type="SMART" id="SM00917">
    <property type="entry name" value="LeuA_dimer"/>
    <property type="match status" value="1"/>
</dbReference>
<feature type="binding site" evidence="10">
    <location>
        <position position="253"/>
    </location>
    <ligand>
        <name>Mg(2+)</name>
        <dbReference type="ChEBI" id="CHEBI:18420"/>
    </ligand>
</feature>
<organism evidence="12 13">
    <name type="scientific">Microbacterium jejuense</name>
    <dbReference type="NCBI Taxonomy" id="1263637"/>
    <lineage>
        <taxon>Bacteria</taxon>
        <taxon>Bacillati</taxon>
        <taxon>Actinomycetota</taxon>
        <taxon>Actinomycetes</taxon>
        <taxon>Micrococcales</taxon>
        <taxon>Microbacteriaceae</taxon>
        <taxon>Microbacterium</taxon>
    </lineage>
</organism>
<dbReference type="NCBIfam" id="NF002991">
    <property type="entry name" value="PRK03739.1"/>
    <property type="match status" value="1"/>
</dbReference>
<keyword evidence="8 10" id="KW-0479">Metal-binding</keyword>
<dbReference type="PANTHER" id="PTHR46911">
    <property type="match status" value="1"/>
</dbReference>
<comment type="subcellular location">
    <subcellularLocation>
        <location evidence="10">Cytoplasm</location>
    </subcellularLocation>
</comment>
<dbReference type="HAMAP" id="MF_00572">
    <property type="entry name" value="LeuA_type2"/>
    <property type="match status" value="1"/>
</dbReference>
<dbReference type="GO" id="GO:0003852">
    <property type="term" value="F:2-isopropylmalate synthase activity"/>
    <property type="evidence" value="ECO:0007669"/>
    <property type="project" value="UniProtKB-EC"/>
</dbReference>
<dbReference type="PROSITE" id="PS00815">
    <property type="entry name" value="AIPM_HOMOCIT_SYNTH_1"/>
    <property type="match status" value="1"/>
</dbReference>
<dbReference type="SUPFAM" id="SSF110921">
    <property type="entry name" value="2-isopropylmalate synthase LeuA, allosteric (dimerisation) domain"/>
    <property type="match status" value="1"/>
</dbReference>
<comment type="pathway">
    <text evidence="2 10">Amino-acid biosynthesis; L-leucine biosynthesis; L-leucine from 3-methyl-2-oxobutanoate: step 1/4.</text>
</comment>
<keyword evidence="5 10" id="KW-0432">Leucine biosynthesis</keyword>
<keyword evidence="6 10" id="KW-0028">Amino-acid biosynthesis</keyword>
<sequence length="586" mass="65405">MQNTQKPSGMPVHKYRPFHEQIRVDLPDRTWPDQRITTAPRWCAVDLRDGNQALIDPMSPERKRIMFDLLVKMGYKEIEVGFPSASQTDFDFVRQLIEEDLIPDDVTIQVLTQARAHLIERTYESIAGAKQAIVHLYNSTSVLQREVVFRTDEQGIIDIALEGARLCREFEKRIPETKVFYEYSPESYTGTELEFALNVCNQVIEVFEPTPDRKVIINLPATVEMATPNVYADSIEWMSRRLAHRENIILSLHPHNDRGTAIAAAELGYMAGADRIEGCLFGNGERTGNVDLVALGINLLTQGIDPQIDFSDVDHVKRTVEYCNQLPVHERSPWAGDLVFTAFSGSHQDAIKKGFEAMEARAAEAGVTVDEIEWAVPYLPIDPKDLGRSYEAVIRVNSQSGKGGVAYLLKTDHSLDLPRKLQIDFSGVVQAKTDAEGGEVTSDQIWRIFTDEYLPSEVADERWGRFELLATSTRSDLSGDVELDITLRDGDERRNESGRGNGPVAAFLEIIRAQGFDVTLYDYVEHALSAGGDAQAAAYIELQVDGERLWGVGIDSDISTASLKAIVSGVNRAIRTRERSEAFAGV</sequence>
<keyword evidence="13" id="KW-1185">Reference proteome</keyword>
<dbReference type="Proteomes" id="UP001196843">
    <property type="component" value="Unassembled WGS sequence"/>
</dbReference>
<evidence type="ECO:0000256" key="6">
    <source>
        <dbReference type="ARBA" id="ARBA00022605"/>
    </source>
</evidence>
<dbReference type="PROSITE" id="PS50991">
    <property type="entry name" value="PYR_CT"/>
    <property type="match status" value="1"/>
</dbReference>
<protein>
    <recommendedName>
        <fullName evidence="4 10">2-isopropylmalate synthase</fullName>
        <ecNumber evidence="4 10">2.3.3.13</ecNumber>
    </recommendedName>
    <alternativeName>
        <fullName evidence="10">Alpha-IPM synthase</fullName>
    </alternativeName>
    <alternativeName>
        <fullName evidence="10">Alpha-isopropylmalate synthase</fullName>
    </alternativeName>
</protein>
<evidence type="ECO:0000256" key="5">
    <source>
        <dbReference type="ARBA" id="ARBA00022430"/>
    </source>
</evidence>
<evidence type="ECO:0000256" key="9">
    <source>
        <dbReference type="ARBA" id="ARBA00023304"/>
    </source>
</evidence>
<dbReference type="InterPro" id="IPR039371">
    <property type="entry name" value="LeuA_N_DRE-TIM"/>
</dbReference>
<feature type="binding site" evidence="10">
    <location>
        <position position="289"/>
    </location>
    <ligand>
        <name>Mg(2+)</name>
        <dbReference type="ChEBI" id="CHEBI:18420"/>
    </ligand>
</feature>
<dbReference type="InterPro" id="IPR002034">
    <property type="entry name" value="AIPM/Hcit_synth_CS"/>
</dbReference>
<dbReference type="InterPro" id="IPR013709">
    <property type="entry name" value="2-isopropylmalate_synth_dimer"/>
</dbReference>
<comment type="cofactor">
    <cofactor evidence="10">
        <name>Mg(2+)</name>
        <dbReference type="ChEBI" id="CHEBI:18420"/>
    </cofactor>
</comment>
<keyword evidence="10" id="KW-0460">Magnesium</keyword>
<dbReference type="EC" id="2.3.3.13" evidence="4 10"/>
<dbReference type="Pfam" id="PF08502">
    <property type="entry name" value="LeuA_dimer"/>
    <property type="match status" value="1"/>
</dbReference>
<gene>
    <name evidence="10 12" type="primary">leuA</name>
    <name evidence="12" type="ORF">JNB62_13625</name>
</gene>
<dbReference type="PANTHER" id="PTHR46911:SF1">
    <property type="entry name" value="2-ISOPROPYLMALATE SYNTHASE"/>
    <property type="match status" value="1"/>
</dbReference>
<comment type="function">
    <text evidence="10">Catalyzes the condensation of the acetyl group of acetyl-CoA with 3-methyl-2-oxobutanoate (2-ketoisovalerate) to form 3-carboxy-3-hydroxy-4-methylpentanoate (2-isopropylmalate).</text>
</comment>